<dbReference type="Pfam" id="PF13177">
    <property type="entry name" value="DNA_pol3_delta2"/>
    <property type="match status" value="1"/>
</dbReference>
<dbReference type="CDD" id="cd00009">
    <property type="entry name" value="AAA"/>
    <property type="match status" value="1"/>
</dbReference>
<keyword evidence="4" id="KW-0539">Nucleus</keyword>
<dbReference type="RefSeq" id="XP_004365087.2">
    <property type="nucleotide sequence ID" value="XM_004365030.2"/>
</dbReference>
<organism evidence="6 7">
    <name type="scientific">Capsaspora owczarzaki (strain ATCC 30864)</name>
    <dbReference type="NCBI Taxonomy" id="595528"/>
    <lineage>
        <taxon>Eukaryota</taxon>
        <taxon>Filasterea</taxon>
        <taxon>Capsaspora</taxon>
    </lineage>
</organism>
<dbReference type="GO" id="GO:0006281">
    <property type="term" value="P:DNA repair"/>
    <property type="evidence" value="ECO:0007669"/>
    <property type="project" value="UniProtKB-ARBA"/>
</dbReference>
<evidence type="ECO:0000313" key="7">
    <source>
        <dbReference type="Proteomes" id="UP000008743"/>
    </source>
</evidence>
<dbReference type="GO" id="GO:0003689">
    <property type="term" value="F:DNA clamp loader activity"/>
    <property type="evidence" value="ECO:0007669"/>
    <property type="project" value="TreeGrafter"/>
</dbReference>
<dbReference type="GO" id="GO:0005634">
    <property type="term" value="C:nucleus"/>
    <property type="evidence" value="ECO:0007669"/>
    <property type="project" value="UniProtKB-SubCell"/>
</dbReference>
<dbReference type="Gene3D" id="1.10.8.60">
    <property type="match status" value="1"/>
</dbReference>
<evidence type="ECO:0000256" key="3">
    <source>
        <dbReference type="ARBA" id="ARBA00022705"/>
    </source>
</evidence>
<dbReference type="GO" id="GO:0006271">
    <property type="term" value="P:DNA strand elongation involved in DNA replication"/>
    <property type="evidence" value="ECO:0007669"/>
    <property type="project" value="UniProtKB-ARBA"/>
</dbReference>
<evidence type="ECO:0000313" key="6">
    <source>
        <dbReference type="EMBL" id="KJE88578.1"/>
    </source>
</evidence>
<proteinExistence type="inferred from homology"/>
<protein>
    <submittedName>
        <fullName evidence="6">Replication factor C subunit</fullName>
    </submittedName>
</protein>
<dbReference type="SMART" id="SM00382">
    <property type="entry name" value="AAA"/>
    <property type="match status" value="1"/>
</dbReference>
<dbReference type="GO" id="GO:0005663">
    <property type="term" value="C:DNA replication factor C complex"/>
    <property type="evidence" value="ECO:0007669"/>
    <property type="project" value="TreeGrafter"/>
</dbReference>
<accession>A0A0D2WI59</accession>
<feature type="domain" description="AAA+ ATPase" evidence="5">
    <location>
        <begin position="34"/>
        <end position="190"/>
    </location>
</feature>
<keyword evidence="7" id="KW-1185">Reference proteome</keyword>
<dbReference type="PANTHER" id="PTHR11669">
    <property type="entry name" value="REPLICATION FACTOR C / DNA POLYMERASE III GAMMA-TAU SUBUNIT"/>
    <property type="match status" value="1"/>
</dbReference>
<dbReference type="FunFam" id="1.20.272.10:FF:000002">
    <property type="entry name" value="Replication factor C subunit 3"/>
    <property type="match status" value="1"/>
</dbReference>
<gene>
    <name evidence="6" type="ORF">CAOG_000216</name>
</gene>
<dbReference type="PhylomeDB" id="A0A0D2WI59"/>
<dbReference type="SUPFAM" id="SSF52540">
    <property type="entry name" value="P-loop containing nucleoside triphosphate hydrolases"/>
    <property type="match status" value="1"/>
</dbReference>
<dbReference type="FunFam" id="3.40.50.300:FF:000136">
    <property type="entry name" value="Replication factor C subunit 5"/>
    <property type="match status" value="1"/>
</dbReference>
<sequence length="352" mass="39929">MALWVDKYRPTNLDKLDYNLTLSKQLKHLVSAGDFPHMMVYGPPGAGKKTRVMCLLRELYGPGVEKLKVEHRTFKTPSDAKLEIITIASNYHIELNPSDAGTQDRLVVQDILKEIASSHQLDTQTQRSFKVVVLTEVDKLSKDAQHALRRTMELYVSTCRLILLCNSTSKVLSPIRSRCLGIRIPAPTVPEIVTVLQSIARKEGISVSGDFATRIAESSDRNLRKAILSFEACRVQQYPFVSNQPIQKADWEVYVEQTASEILGEQSPKCLLAVRGRMYELLSHCIPADIIIKSLTNVLLRSIDRSLKIELVQWAATYEHRLQLGSKPIFHLEAFVAKFMSLYKRYRLNLGY</sequence>
<reference evidence="7" key="1">
    <citation type="submission" date="2011-02" db="EMBL/GenBank/DDBJ databases">
        <title>The Genome Sequence of Capsaspora owczarzaki ATCC 30864.</title>
        <authorList>
            <person name="Russ C."/>
            <person name="Cuomo C."/>
            <person name="Burger G."/>
            <person name="Gray M.W."/>
            <person name="Holland P.W.H."/>
            <person name="King N."/>
            <person name="Lang F.B.F."/>
            <person name="Roger A.J."/>
            <person name="Ruiz-Trillo I."/>
            <person name="Young S.K."/>
            <person name="Zeng Q."/>
            <person name="Gargeya S."/>
            <person name="Alvarado L."/>
            <person name="Berlin A."/>
            <person name="Chapman S.B."/>
            <person name="Chen Z."/>
            <person name="Freedman E."/>
            <person name="Gellesch M."/>
            <person name="Goldberg J."/>
            <person name="Griggs A."/>
            <person name="Gujja S."/>
            <person name="Heilman E."/>
            <person name="Heiman D."/>
            <person name="Howarth C."/>
            <person name="Mehta T."/>
            <person name="Neiman D."/>
            <person name="Pearson M."/>
            <person name="Roberts A."/>
            <person name="Saif S."/>
            <person name="Shea T."/>
            <person name="Shenoy N."/>
            <person name="Sisk P."/>
            <person name="Stolte C."/>
            <person name="Sykes S."/>
            <person name="White J."/>
            <person name="Yandava C."/>
            <person name="Haas B."/>
            <person name="Nusbaum C."/>
            <person name="Birren B."/>
        </authorList>
    </citation>
    <scope>NUCLEOTIDE SEQUENCE</scope>
    <source>
        <strain evidence="7">ATCC 30864</strain>
    </source>
</reference>
<dbReference type="PANTHER" id="PTHR11669:SF1">
    <property type="entry name" value="REPLICATION FACTOR C SUBUNIT 3"/>
    <property type="match status" value="1"/>
</dbReference>
<dbReference type="AlphaFoldDB" id="A0A0D2WI59"/>
<evidence type="ECO:0000256" key="1">
    <source>
        <dbReference type="ARBA" id="ARBA00004123"/>
    </source>
</evidence>
<dbReference type="InterPro" id="IPR050238">
    <property type="entry name" value="DNA_Rep/Repair_Clamp_Loader"/>
</dbReference>
<dbReference type="InterPro" id="IPR027417">
    <property type="entry name" value="P-loop_NTPase"/>
</dbReference>
<dbReference type="InParanoid" id="A0A0D2WI59"/>
<evidence type="ECO:0000256" key="2">
    <source>
        <dbReference type="ARBA" id="ARBA00005378"/>
    </source>
</evidence>
<dbReference type="InterPro" id="IPR003593">
    <property type="entry name" value="AAA+_ATPase"/>
</dbReference>
<dbReference type="eggNOG" id="KOG2035">
    <property type="taxonomic scope" value="Eukaryota"/>
</dbReference>
<dbReference type="SUPFAM" id="SSF48019">
    <property type="entry name" value="post-AAA+ oligomerization domain-like"/>
    <property type="match status" value="1"/>
</dbReference>
<dbReference type="Gene3D" id="1.20.272.10">
    <property type="match status" value="1"/>
</dbReference>
<dbReference type="Proteomes" id="UP000008743">
    <property type="component" value="Unassembled WGS sequence"/>
</dbReference>
<dbReference type="STRING" id="595528.A0A0D2WI59"/>
<name>A0A0D2WI59_CAPO3</name>
<comment type="similarity">
    <text evidence="2">Belongs to the activator 1 small subunits family.</text>
</comment>
<dbReference type="EMBL" id="KE346360">
    <property type="protein sequence ID" value="KJE88578.1"/>
    <property type="molecule type" value="Genomic_DNA"/>
</dbReference>
<dbReference type="Pfam" id="PF21960">
    <property type="entry name" value="RCF1-5-like_lid"/>
    <property type="match status" value="1"/>
</dbReference>
<dbReference type="FunCoup" id="A0A0D2WI59">
    <property type="interactions" value="474"/>
</dbReference>
<evidence type="ECO:0000259" key="5">
    <source>
        <dbReference type="SMART" id="SM00382"/>
    </source>
</evidence>
<dbReference type="OrthoDB" id="761538at2759"/>
<dbReference type="GO" id="GO:0003677">
    <property type="term" value="F:DNA binding"/>
    <property type="evidence" value="ECO:0007669"/>
    <property type="project" value="InterPro"/>
</dbReference>
<comment type="subcellular location">
    <subcellularLocation>
        <location evidence="1">Nucleus</location>
    </subcellularLocation>
</comment>
<dbReference type="Gene3D" id="3.40.50.300">
    <property type="entry name" value="P-loop containing nucleotide triphosphate hydrolases"/>
    <property type="match status" value="1"/>
</dbReference>
<dbReference type="Pfam" id="PF22534">
    <property type="entry name" value="RFC_C"/>
    <property type="match status" value="1"/>
</dbReference>
<dbReference type="FunFam" id="1.10.8.60:FF:000030">
    <property type="entry name" value="replication factor C subunit 3"/>
    <property type="match status" value="1"/>
</dbReference>
<keyword evidence="3" id="KW-0235">DNA replication</keyword>
<dbReference type="InterPro" id="IPR008921">
    <property type="entry name" value="DNA_pol3_clamp-load_cplx_C"/>
</dbReference>
<evidence type="ECO:0000256" key="4">
    <source>
        <dbReference type="ARBA" id="ARBA00023242"/>
    </source>
</evidence>